<reference evidence="3 4" key="1">
    <citation type="submission" date="2019-02" db="EMBL/GenBank/DDBJ databases">
        <title>Deep-cultivation of Planctomycetes and their phenomic and genomic characterization uncovers novel biology.</title>
        <authorList>
            <person name="Wiegand S."/>
            <person name="Jogler M."/>
            <person name="Boedeker C."/>
            <person name="Pinto D."/>
            <person name="Vollmers J."/>
            <person name="Rivas-Marin E."/>
            <person name="Kohn T."/>
            <person name="Peeters S.H."/>
            <person name="Heuer A."/>
            <person name="Rast P."/>
            <person name="Oberbeckmann S."/>
            <person name="Bunk B."/>
            <person name="Jeske O."/>
            <person name="Meyerdierks A."/>
            <person name="Storesund J.E."/>
            <person name="Kallscheuer N."/>
            <person name="Luecker S."/>
            <person name="Lage O.M."/>
            <person name="Pohl T."/>
            <person name="Merkel B.J."/>
            <person name="Hornburger P."/>
            <person name="Mueller R.-W."/>
            <person name="Bruemmer F."/>
            <person name="Labrenz M."/>
            <person name="Spormann A.M."/>
            <person name="Op den Camp H."/>
            <person name="Overmann J."/>
            <person name="Amann R."/>
            <person name="Jetten M.S.M."/>
            <person name="Mascher T."/>
            <person name="Medema M.H."/>
            <person name="Devos D.P."/>
            <person name="Kaster A.-K."/>
            <person name="Ovreas L."/>
            <person name="Rohde M."/>
            <person name="Galperin M.Y."/>
            <person name="Jogler C."/>
        </authorList>
    </citation>
    <scope>NUCLEOTIDE SEQUENCE [LARGE SCALE GENOMIC DNA]</scope>
    <source>
        <strain evidence="3 4">Pan153</strain>
    </source>
</reference>
<evidence type="ECO:0008006" key="5">
    <source>
        <dbReference type="Google" id="ProtNLM"/>
    </source>
</evidence>
<dbReference type="Proteomes" id="UP000320839">
    <property type="component" value="Chromosome"/>
</dbReference>
<keyword evidence="1" id="KW-0175">Coiled coil</keyword>
<sequence precursor="true">MNYLTPCCLSLSLLLVACAKEDTSETVVVKKPVTTEPVTGEDVKQKMGEAMETTKEFTKQKRDEYAAKLQEKLDEMNAEIAKLKDKGADLKDDAKVKWNEQLDELKKRRDHVSVKLKEFNESSAEAWAGLKKDLDIAWKNLKQAYDKTKEEVKE</sequence>
<proteinExistence type="predicted"/>
<dbReference type="SUPFAM" id="SSF58113">
    <property type="entry name" value="Apolipoprotein A-I"/>
    <property type="match status" value="1"/>
</dbReference>
<name>A0A518FPW3_9PLAN</name>
<feature type="chain" id="PRO_5021739572" description="Apolipoprotein A1/A4/E domain protein" evidence="2">
    <location>
        <begin position="20"/>
        <end position="154"/>
    </location>
</feature>
<dbReference type="EMBL" id="CP036317">
    <property type="protein sequence ID" value="QDV18389.1"/>
    <property type="molecule type" value="Genomic_DNA"/>
</dbReference>
<protein>
    <recommendedName>
        <fullName evidence="5">Apolipoprotein A1/A4/E domain protein</fullName>
    </recommendedName>
</protein>
<evidence type="ECO:0000313" key="3">
    <source>
        <dbReference type="EMBL" id="QDV18389.1"/>
    </source>
</evidence>
<organism evidence="3 4">
    <name type="scientific">Gimesia panareensis</name>
    <dbReference type="NCBI Taxonomy" id="2527978"/>
    <lineage>
        <taxon>Bacteria</taxon>
        <taxon>Pseudomonadati</taxon>
        <taxon>Planctomycetota</taxon>
        <taxon>Planctomycetia</taxon>
        <taxon>Planctomycetales</taxon>
        <taxon>Planctomycetaceae</taxon>
        <taxon>Gimesia</taxon>
    </lineage>
</organism>
<dbReference type="Gene3D" id="1.20.5.1230">
    <property type="entry name" value="Apolipoprotein A-I"/>
    <property type="match status" value="1"/>
</dbReference>
<dbReference type="OrthoDB" id="278091at2"/>
<dbReference type="AlphaFoldDB" id="A0A518FPW3"/>
<evidence type="ECO:0000313" key="4">
    <source>
        <dbReference type="Proteomes" id="UP000320839"/>
    </source>
</evidence>
<evidence type="ECO:0000256" key="2">
    <source>
        <dbReference type="SAM" id="SignalP"/>
    </source>
</evidence>
<evidence type="ECO:0000256" key="1">
    <source>
        <dbReference type="SAM" id="Coils"/>
    </source>
</evidence>
<gene>
    <name evidence="3" type="ORF">Pan153_30470</name>
</gene>
<feature type="coiled-coil region" evidence="1">
    <location>
        <begin position="55"/>
        <end position="122"/>
    </location>
</feature>
<dbReference type="RefSeq" id="WP_145456652.1">
    <property type="nucleotide sequence ID" value="NZ_CP036317.1"/>
</dbReference>
<accession>A0A518FPW3</accession>
<feature type="signal peptide" evidence="2">
    <location>
        <begin position="1"/>
        <end position="19"/>
    </location>
</feature>
<keyword evidence="2" id="KW-0732">Signal</keyword>